<evidence type="ECO:0000313" key="1">
    <source>
        <dbReference type="EMBL" id="JAH43289.1"/>
    </source>
</evidence>
<reference evidence="1" key="2">
    <citation type="journal article" date="2015" name="Fish Shellfish Immunol.">
        <title>Early steps in the European eel (Anguilla anguilla)-Vibrio vulnificus interaction in the gills: Role of the RtxA13 toxin.</title>
        <authorList>
            <person name="Callol A."/>
            <person name="Pajuelo D."/>
            <person name="Ebbesson L."/>
            <person name="Teles M."/>
            <person name="MacKenzie S."/>
            <person name="Amaro C."/>
        </authorList>
    </citation>
    <scope>NUCLEOTIDE SEQUENCE</scope>
</reference>
<protein>
    <submittedName>
        <fullName evidence="1">Uncharacterized protein</fullName>
    </submittedName>
</protein>
<name>A0A0E9SPM2_ANGAN</name>
<dbReference type="AlphaFoldDB" id="A0A0E9SPM2"/>
<accession>A0A0E9SPM2</accession>
<proteinExistence type="predicted"/>
<reference evidence="1" key="1">
    <citation type="submission" date="2014-11" db="EMBL/GenBank/DDBJ databases">
        <authorList>
            <person name="Amaro Gonzalez C."/>
        </authorList>
    </citation>
    <scope>NUCLEOTIDE SEQUENCE</scope>
</reference>
<dbReference type="EMBL" id="GBXM01065288">
    <property type="protein sequence ID" value="JAH43289.1"/>
    <property type="molecule type" value="Transcribed_RNA"/>
</dbReference>
<organism evidence="1">
    <name type="scientific">Anguilla anguilla</name>
    <name type="common">European freshwater eel</name>
    <name type="synonym">Muraena anguilla</name>
    <dbReference type="NCBI Taxonomy" id="7936"/>
    <lineage>
        <taxon>Eukaryota</taxon>
        <taxon>Metazoa</taxon>
        <taxon>Chordata</taxon>
        <taxon>Craniata</taxon>
        <taxon>Vertebrata</taxon>
        <taxon>Euteleostomi</taxon>
        <taxon>Actinopterygii</taxon>
        <taxon>Neopterygii</taxon>
        <taxon>Teleostei</taxon>
        <taxon>Anguilliformes</taxon>
        <taxon>Anguillidae</taxon>
        <taxon>Anguilla</taxon>
    </lineage>
</organism>
<sequence length="35" mass="3894">MLSLPVEVILKIPKKSAPLASKDKCLNSKYLTVKH</sequence>